<sequence>MTAYEQNTTIKQIIKKIAKGSVDVRARFRGIHIQLSGHTSYPESARFYGYLLKHILLHNEPTMQYLPAKGKNLRFKEFSKATLAEAQHEAQNQFRKRHVAHAIRRAGDVV</sequence>
<keyword evidence="2" id="KW-1185">Reference proteome</keyword>
<reference evidence="1 2" key="1">
    <citation type="journal article" date="2019" name="Sci. Rep.">
        <title>Orb-weaving spider Araneus ventricosus genome elucidates the spidroin gene catalogue.</title>
        <authorList>
            <person name="Kono N."/>
            <person name="Nakamura H."/>
            <person name="Ohtoshi R."/>
            <person name="Moran D.A.P."/>
            <person name="Shinohara A."/>
            <person name="Yoshida Y."/>
            <person name="Fujiwara M."/>
            <person name="Mori M."/>
            <person name="Tomita M."/>
            <person name="Arakawa K."/>
        </authorList>
    </citation>
    <scope>NUCLEOTIDE SEQUENCE [LARGE SCALE GENOMIC DNA]</scope>
</reference>
<proteinExistence type="predicted"/>
<organism evidence="1 2">
    <name type="scientific">Araneus ventricosus</name>
    <name type="common">Orbweaver spider</name>
    <name type="synonym">Epeira ventricosa</name>
    <dbReference type="NCBI Taxonomy" id="182803"/>
    <lineage>
        <taxon>Eukaryota</taxon>
        <taxon>Metazoa</taxon>
        <taxon>Ecdysozoa</taxon>
        <taxon>Arthropoda</taxon>
        <taxon>Chelicerata</taxon>
        <taxon>Arachnida</taxon>
        <taxon>Araneae</taxon>
        <taxon>Araneomorphae</taxon>
        <taxon>Entelegynae</taxon>
        <taxon>Araneoidea</taxon>
        <taxon>Araneidae</taxon>
        <taxon>Araneus</taxon>
    </lineage>
</organism>
<dbReference type="Proteomes" id="UP000499080">
    <property type="component" value="Unassembled WGS sequence"/>
</dbReference>
<gene>
    <name evidence="1" type="ORF">AVEN_165072_1</name>
</gene>
<dbReference type="EMBL" id="BGPR01000821">
    <property type="protein sequence ID" value="GBM36804.1"/>
    <property type="molecule type" value="Genomic_DNA"/>
</dbReference>
<evidence type="ECO:0000313" key="1">
    <source>
        <dbReference type="EMBL" id="GBM36804.1"/>
    </source>
</evidence>
<dbReference type="AlphaFoldDB" id="A0A4Y2FB33"/>
<comment type="caution">
    <text evidence="1">The sequence shown here is derived from an EMBL/GenBank/DDBJ whole genome shotgun (WGS) entry which is preliminary data.</text>
</comment>
<accession>A0A4Y2FB33</accession>
<evidence type="ECO:0000313" key="2">
    <source>
        <dbReference type="Proteomes" id="UP000499080"/>
    </source>
</evidence>
<name>A0A4Y2FB33_ARAVE</name>
<protein>
    <submittedName>
        <fullName evidence="1">Uncharacterized protein</fullName>
    </submittedName>
</protein>